<dbReference type="Gene3D" id="3.60.21.10">
    <property type="match status" value="1"/>
</dbReference>
<dbReference type="EMBL" id="QGMI01001849">
    <property type="protein sequence ID" value="TVY32099.1"/>
    <property type="molecule type" value="Genomic_DNA"/>
</dbReference>
<keyword evidence="3" id="KW-1185">Reference proteome</keyword>
<proteinExistence type="predicted"/>
<dbReference type="Pfam" id="PF00149">
    <property type="entry name" value="Metallophos"/>
    <property type="match status" value="1"/>
</dbReference>
<dbReference type="OrthoDB" id="630188at2759"/>
<evidence type="ECO:0000313" key="3">
    <source>
        <dbReference type="Proteomes" id="UP000443090"/>
    </source>
</evidence>
<accession>A0A8H8REX2</accession>
<dbReference type="Proteomes" id="UP000443090">
    <property type="component" value="Unassembled WGS sequence"/>
</dbReference>
<dbReference type="SUPFAM" id="SSF56300">
    <property type="entry name" value="Metallo-dependent phosphatases"/>
    <property type="match status" value="1"/>
</dbReference>
<dbReference type="GO" id="GO:0016787">
    <property type="term" value="F:hydrolase activity"/>
    <property type="evidence" value="ECO:0007669"/>
    <property type="project" value="InterPro"/>
</dbReference>
<reference evidence="2 3" key="1">
    <citation type="submission" date="2018-05" db="EMBL/GenBank/DDBJ databases">
        <title>Genome sequencing and assembly of the regulated plant pathogen Lachnellula willkommii and related sister species for the development of diagnostic species identification markers.</title>
        <authorList>
            <person name="Giroux E."/>
            <person name="Bilodeau G."/>
        </authorList>
    </citation>
    <scope>NUCLEOTIDE SEQUENCE [LARGE SCALE GENOMIC DNA]</scope>
    <source>
        <strain evidence="2 3">CBS 160.35</strain>
    </source>
</reference>
<dbReference type="InterPro" id="IPR051693">
    <property type="entry name" value="UPF0046_metallophosphoest"/>
</dbReference>
<comment type="caution">
    <text evidence="2">The sequence shown here is derived from an EMBL/GenBank/DDBJ whole genome shotgun (WGS) entry which is preliminary data.</text>
</comment>
<evidence type="ECO:0000313" key="2">
    <source>
        <dbReference type="EMBL" id="TVY32099.1"/>
    </source>
</evidence>
<name>A0A8H8REX2_9HELO</name>
<feature type="domain" description="Calcineurin-like phosphoesterase" evidence="1">
    <location>
        <begin position="8"/>
        <end position="217"/>
    </location>
</feature>
<dbReference type="PANTHER" id="PTHR12905:SF0">
    <property type="entry name" value="CALCINEURIN-LIKE PHOSPHOESTERASE DOMAIN-CONTAINING PROTEIN"/>
    <property type="match status" value="1"/>
</dbReference>
<sequence length="296" mass="32642">MASAVSTRFMIISDTHGFEFGDAEKAGGQFKHPLPDCDVLLHCGDLTHFGTPDQVEHCLQMLGSINAELKLVIAGNHERRLDIEWVSKHNKRSDDPNSLDFLEHKAVVDMLTGPLAKEAGVTYLAEGLNTFTLRNGAEFTIYSSPYTPAFCDWAFAYRRTEDRFNPADKVAQGFKCIAENPIPDFQPALHGNVGCESLVRAVSRVRPRLHCFGHIHEAYGAKLVRWDGDSLDKGSIGPSAIAHLSDRTNFYPEVSCAPIEFGKNTLMVNAAIMNSGYQPTNAPWLVDLDLPKAAPE</sequence>
<dbReference type="InterPro" id="IPR004843">
    <property type="entry name" value="Calcineurin-like_PHP"/>
</dbReference>
<evidence type="ECO:0000259" key="1">
    <source>
        <dbReference type="Pfam" id="PF00149"/>
    </source>
</evidence>
<dbReference type="PANTHER" id="PTHR12905">
    <property type="entry name" value="METALLOPHOSPHOESTERASE"/>
    <property type="match status" value="1"/>
</dbReference>
<protein>
    <submittedName>
        <fullName evidence="2">Metallophosphoesterase domain-containing protein</fullName>
    </submittedName>
</protein>
<dbReference type="InterPro" id="IPR029052">
    <property type="entry name" value="Metallo-depent_PP-like"/>
</dbReference>
<organism evidence="2 3">
    <name type="scientific">Lachnellula occidentalis</name>
    <dbReference type="NCBI Taxonomy" id="215460"/>
    <lineage>
        <taxon>Eukaryota</taxon>
        <taxon>Fungi</taxon>
        <taxon>Dikarya</taxon>
        <taxon>Ascomycota</taxon>
        <taxon>Pezizomycotina</taxon>
        <taxon>Leotiomycetes</taxon>
        <taxon>Helotiales</taxon>
        <taxon>Lachnaceae</taxon>
        <taxon>Lachnellula</taxon>
    </lineage>
</organism>
<dbReference type="AlphaFoldDB" id="A0A8H8REX2"/>
<gene>
    <name evidence="2" type="primary">Mpped1_0</name>
    <name evidence="2" type="ORF">LOCC1_G008552</name>
</gene>